<keyword evidence="1" id="KW-0732">Signal</keyword>
<feature type="signal peptide" evidence="1">
    <location>
        <begin position="1"/>
        <end position="17"/>
    </location>
</feature>
<proteinExistence type="evidence at transcript level"/>
<feature type="chain" id="PRO_5004321048" evidence="1">
    <location>
        <begin position="18"/>
        <end position="238"/>
    </location>
</feature>
<gene>
    <name evidence="2" type="primary">HrPost-1</name>
</gene>
<reference evidence="2" key="1">
    <citation type="journal article" date="1997" name="Int. J. Dev. Biol.">
        <title>Isolation of cDNA clones for genes that are expressed in the tail region of the ascidian tailbud embryo.</title>
        <authorList>
            <person name="Takahashi H."/>
            <person name="Ishida K."/>
            <person name="Makabe K.W."/>
            <person name="Satoh N."/>
        </authorList>
    </citation>
    <scope>NUCLEOTIDE SEQUENCE</scope>
    <source>
        <tissue evidence="2">Tail</tissue>
    </source>
</reference>
<evidence type="ECO:0000313" key="2">
    <source>
        <dbReference type="EMBL" id="BAB62269.1"/>
    </source>
</evidence>
<organism evidence="2">
    <name type="scientific">Halocynthia roretzi</name>
    <name type="common">Sea squirt</name>
    <name type="synonym">Cynthia roretzi</name>
    <dbReference type="NCBI Taxonomy" id="7729"/>
    <lineage>
        <taxon>Eukaryota</taxon>
        <taxon>Metazoa</taxon>
        <taxon>Chordata</taxon>
        <taxon>Tunicata</taxon>
        <taxon>Ascidiacea</taxon>
        <taxon>Stolidobranchia</taxon>
        <taxon>Pyuridae</taxon>
        <taxon>Halocynthia</taxon>
    </lineage>
</organism>
<name>Q95PT7_HALRO</name>
<evidence type="ECO:0000256" key="1">
    <source>
        <dbReference type="SAM" id="SignalP"/>
    </source>
</evidence>
<dbReference type="EMBL" id="AB005753">
    <property type="protein sequence ID" value="BAB62269.1"/>
    <property type="molecule type" value="mRNA"/>
</dbReference>
<dbReference type="AlphaFoldDB" id="Q95PT7"/>
<protein>
    <submittedName>
        <fullName evidence="2">HrPost-1 protein</fullName>
    </submittedName>
</protein>
<accession>Q95PT7</accession>
<sequence>MKIAVIIALSFCGIVFAQDTNDNIRSVITWPQHEYSLGGAYVLMDYENLGSGSCIVSLPKMVNLFHATNGHIVPSLQSNPLEGQYKIAAPASWELINGSFAVLIVFSKNNIFSISEITMMCDQTDVANISVYSFPQNNLIQQASSNIFYRPGFHMGDVLTITLPNSVARFNFTTGGLVVASSDDMTVHTASGFTNEPGINDMKEVAFELVFNNEDETNSEWFSAAEITVSIQNIQNNI</sequence>